<evidence type="ECO:0000313" key="1">
    <source>
        <dbReference type="EMBL" id="GLI27485.1"/>
    </source>
</evidence>
<name>A0A9W6CXJ4_9MICO</name>
<gene>
    <name evidence="1" type="ORF">ARHIZOSPH14_17270</name>
</gene>
<accession>A0A9W6CXJ4</accession>
<protein>
    <submittedName>
        <fullName evidence="1">Uncharacterized protein</fullName>
    </submittedName>
</protein>
<organism evidence="1 2">
    <name type="scientific">Agromyces rhizosphaerae</name>
    <dbReference type="NCBI Taxonomy" id="88374"/>
    <lineage>
        <taxon>Bacteria</taxon>
        <taxon>Bacillati</taxon>
        <taxon>Actinomycetota</taxon>
        <taxon>Actinomycetes</taxon>
        <taxon>Micrococcales</taxon>
        <taxon>Microbacteriaceae</taxon>
        <taxon>Agromyces</taxon>
    </lineage>
</organism>
<sequence>MFALIALLAVTAGAAVVMAVVETARDGYGRTPEREYPRAI</sequence>
<proteinExistence type="predicted"/>
<reference evidence="1" key="1">
    <citation type="submission" date="2022-12" db="EMBL/GenBank/DDBJ databases">
        <title>Reference genome sequencing for broad-spectrum identification of bacterial and archaeal isolates by mass spectrometry.</title>
        <authorList>
            <person name="Sekiguchi Y."/>
            <person name="Tourlousse D.M."/>
        </authorList>
    </citation>
    <scope>NUCLEOTIDE SEQUENCE</scope>
    <source>
        <strain evidence="1">14</strain>
    </source>
</reference>
<keyword evidence="2" id="KW-1185">Reference proteome</keyword>
<dbReference type="AlphaFoldDB" id="A0A9W6CXJ4"/>
<dbReference type="RefSeq" id="WP_281884062.1">
    <property type="nucleotide sequence ID" value="NZ_BSDP01000001.1"/>
</dbReference>
<evidence type="ECO:0000313" key="2">
    <source>
        <dbReference type="Proteomes" id="UP001144396"/>
    </source>
</evidence>
<dbReference type="EMBL" id="BSDP01000001">
    <property type="protein sequence ID" value="GLI27485.1"/>
    <property type="molecule type" value="Genomic_DNA"/>
</dbReference>
<comment type="caution">
    <text evidence="1">The sequence shown here is derived from an EMBL/GenBank/DDBJ whole genome shotgun (WGS) entry which is preliminary data.</text>
</comment>
<dbReference type="Proteomes" id="UP001144396">
    <property type="component" value="Unassembled WGS sequence"/>
</dbReference>